<dbReference type="Pfam" id="PF13472">
    <property type="entry name" value="Lipase_GDSL_2"/>
    <property type="match status" value="1"/>
</dbReference>
<organism evidence="1 2">
    <name type="scientific">Paramuricea clavata</name>
    <name type="common">Red gorgonian</name>
    <name type="synonym">Violescent sea-whip</name>
    <dbReference type="NCBI Taxonomy" id="317549"/>
    <lineage>
        <taxon>Eukaryota</taxon>
        <taxon>Metazoa</taxon>
        <taxon>Cnidaria</taxon>
        <taxon>Anthozoa</taxon>
        <taxon>Octocorallia</taxon>
        <taxon>Malacalcyonacea</taxon>
        <taxon>Plexauridae</taxon>
        <taxon>Paramuricea</taxon>
    </lineage>
</organism>
<dbReference type="GO" id="GO:0004622">
    <property type="term" value="F:phosphatidylcholine lysophospholipase activity"/>
    <property type="evidence" value="ECO:0007669"/>
    <property type="project" value="TreeGrafter"/>
</dbReference>
<dbReference type="InterPro" id="IPR013830">
    <property type="entry name" value="SGNH_hydro"/>
</dbReference>
<protein>
    <submittedName>
        <fullName evidence="1">Uncharacterized protein</fullName>
    </submittedName>
</protein>
<proteinExistence type="predicted"/>
<sequence length="287" mass="33493">MTVRSLRASPYARTINKYCLYFLAADLVLICVVVYFWYSLCNGSFCTTMPRKPRTNILAFGDSITKGFVKHEPVETYYPYSESLMKTLNRVHSKDVIFVVENHGLNGDRAIGTAQARLRAALREKQYEWVIIVMGTNDLSRYFKSDNFKKLYENDSVFLDKLFDNIKKLCEMALRTNAIVILGTITARQCEEQTQICDSLMANREALNAKIRNFVMDTKELLILADFDKELQYKTMSEKKRKQYWQDDVHFTETGYEAMAKLVYKKMLPYLPEMMQQPHESKNFTNV</sequence>
<dbReference type="SUPFAM" id="SSF52266">
    <property type="entry name" value="SGNH hydrolase"/>
    <property type="match status" value="1"/>
</dbReference>
<dbReference type="InterPro" id="IPR036514">
    <property type="entry name" value="SGNH_hydro_sf"/>
</dbReference>
<reference evidence="1" key="1">
    <citation type="submission" date="2020-04" db="EMBL/GenBank/DDBJ databases">
        <authorList>
            <person name="Alioto T."/>
            <person name="Alioto T."/>
            <person name="Gomez Garrido J."/>
        </authorList>
    </citation>
    <scope>NUCLEOTIDE SEQUENCE</scope>
    <source>
        <strain evidence="1">A484AB</strain>
    </source>
</reference>
<evidence type="ECO:0000313" key="1">
    <source>
        <dbReference type="EMBL" id="CAB3995349.1"/>
    </source>
</evidence>
<name>A0A6S7GYG9_PARCT</name>
<gene>
    <name evidence="1" type="ORF">PACLA_8A053535</name>
</gene>
<evidence type="ECO:0000313" key="2">
    <source>
        <dbReference type="Proteomes" id="UP001152795"/>
    </source>
</evidence>
<dbReference type="AlphaFoldDB" id="A0A6S7GYG9"/>
<dbReference type="Proteomes" id="UP001152795">
    <property type="component" value="Unassembled WGS sequence"/>
</dbReference>
<dbReference type="Gene3D" id="3.40.50.1110">
    <property type="entry name" value="SGNH hydrolase"/>
    <property type="match status" value="1"/>
</dbReference>
<dbReference type="PANTHER" id="PTHR30383:SF5">
    <property type="entry name" value="SGNH HYDROLASE-TYPE ESTERASE DOMAIN-CONTAINING PROTEIN"/>
    <property type="match status" value="1"/>
</dbReference>
<dbReference type="EMBL" id="CACRXK020002646">
    <property type="protein sequence ID" value="CAB3995349.1"/>
    <property type="molecule type" value="Genomic_DNA"/>
</dbReference>
<keyword evidence="2" id="KW-1185">Reference proteome</keyword>
<accession>A0A6S7GYG9</accession>
<dbReference type="InterPro" id="IPR051532">
    <property type="entry name" value="Ester_Hydrolysis_Enzymes"/>
</dbReference>
<dbReference type="OrthoDB" id="5951866at2759"/>
<dbReference type="PANTHER" id="PTHR30383">
    <property type="entry name" value="THIOESTERASE 1/PROTEASE 1/LYSOPHOSPHOLIPASE L1"/>
    <property type="match status" value="1"/>
</dbReference>
<dbReference type="CDD" id="cd00229">
    <property type="entry name" value="SGNH_hydrolase"/>
    <property type="match status" value="1"/>
</dbReference>
<comment type="caution">
    <text evidence="1">The sequence shown here is derived from an EMBL/GenBank/DDBJ whole genome shotgun (WGS) entry which is preliminary data.</text>
</comment>